<proteinExistence type="predicted"/>
<keyword evidence="1" id="KW-0732">Signal</keyword>
<dbReference type="Proteomes" id="UP001058744">
    <property type="component" value="Chromosome"/>
</dbReference>
<reference evidence="2" key="1">
    <citation type="submission" date="2022-07" db="EMBL/GenBank/DDBJ databases">
        <title>Complete genome of MD9.</title>
        <authorList>
            <person name="Cao G."/>
        </authorList>
    </citation>
    <scope>NUCLEOTIDE SEQUENCE</scope>
    <source>
        <strain evidence="2">MD9</strain>
    </source>
</reference>
<evidence type="ECO:0000313" key="2">
    <source>
        <dbReference type="EMBL" id="UUC18833.1"/>
    </source>
</evidence>
<dbReference type="RefSeq" id="WP_256381894.1">
    <property type="nucleotide sequence ID" value="NZ_CP101700.1"/>
</dbReference>
<protein>
    <submittedName>
        <fullName evidence="2">Uncharacterized protein</fullName>
    </submittedName>
</protein>
<feature type="chain" id="PRO_5042479772" evidence="1">
    <location>
        <begin position="41"/>
        <end position="131"/>
    </location>
</feature>
<accession>A0AAJ5I8G4</accession>
<dbReference type="EMBL" id="CP101700">
    <property type="protein sequence ID" value="UUC18833.1"/>
    <property type="molecule type" value="Genomic_DNA"/>
</dbReference>
<organism evidence="2 3">
    <name type="scientific">Pseudomonas asiatica</name>
    <dbReference type="NCBI Taxonomy" id="2219225"/>
    <lineage>
        <taxon>Bacteria</taxon>
        <taxon>Pseudomonadati</taxon>
        <taxon>Pseudomonadota</taxon>
        <taxon>Gammaproteobacteria</taxon>
        <taxon>Pseudomonadales</taxon>
        <taxon>Pseudomonadaceae</taxon>
        <taxon>Pseudomonas</taxon>
    </lineage>
</organism>
<evidence type="ECO:0000313" key="3">
    <source>
        <dbReference type="Proteomes" id="UP001058744"/>
    </source>
</evidence>
<name>A0AAJ5I8G4_9PSED</name>
<sequence length="131" mass="14483">MTTKAKKAAPKTAISSSSKRTRILLIALAVLLHSPGPLIADQSTVVHQSIYYFQPKHDSENATMDKIDAETIQKQLEMWEVATEAQRRYVEAVGKASAAQLEKLRLEAEFATAAASTYHLDSMSSTKQPRH</sequence>
<evidence type="ECO:0000256" key="1">
    <source>
        <dbReference type="SAM" id="SignalP"/>
    </source>
</evidence>
<gene>
    <name evidence="2" type="ORF">NOV18_26925</name>
</gene>
<dbReference type="AlphaFoldDB" id="A0AAJ5I8G4"/>
<feature type="signal peptide" evidence="1">
    <location>
        <begin position="1"/>
        <end position="40"/>
    </location>
</feature>